<evidence type="ECO:0000313" key="2">
    <source>
        <dbReference type="EMBL" id="TBH75288.1"/>
    </source>
</evidence>
<name>A0A4Q9BIW4_9BACT</name>
<organism evidence="2 3">
    <name type="scientific">Aquirufa antheringensis</name>
    <dbReference type="NCBI Taxonomy" id="2516559"/>
    <lineage>
        <taxon>Bacteria</taxon>
        <taxon>Pseudomonadati</taxon>
        <taxon>Bacteroidota</taxon>
        <taxon>Cytophagia</taxon>
        <taxon>Cytophagales</taxon>
        <taxon>Flectobacillaceae</taxon>
        <taxon>Aquirufa</taxon>
    </lineage>
</organism>
<evidence type="ECO:0000313" key="3">
    <source>
        <dbReference type="Proteomes" id="UP000293583"/>
    </source>
</evidence>
<gene>
    <name evidence="2" type="ORF">EWU20_01560</name>
</gene>
<dbReference type="OrthoDB" id="946948at2"/>
<feature type="chain" id="PRO_5020692259" evidence="1">
    <location>
        <begin position="17"/>
        <end position="217"/>
    </location>
</feature>
<dbReference type="AlphaFoldDB" id="A0A4Q9BIW4"/>
<feature type="signal peptide" evidence="1">
    <location>
        <begin position="1"/>
        <end position="16"/>
    </location>
</feature>
<keyword evidence="1" id="KW-0732">Signal</keyword>
<evidence type="ECO:0000256" key="1">
    <source>
        <dbReference type="SAM" id="SignalP"/>
    </source>
</evidence>
<accession>A0A4Q9BIW4</accession>
<proteinExistence type="predicted"/>
<protein>
    <submittedName>
        <fullName evidence="2">Uncharacterized protein</fullName>
    </submittedName>
</protein>
<reference evidence="2 3" key="1">
    <citation type="submission" date="2019-02" db="EMBL/GenBank/DDBJ databases">
        <title>Genome of a new Bacteroidetes strain.</title>
        <authorList>
            <person name="Pitt A."/>
        </authorList>
    </citation>
    <scope>NUCLEOTIDE SEQUENCE [LARGE SCALE GENOMIC DNA]</scope>
    <source>
        <strain evidence="2 3">103A-SOEBACH</strain>
    </source>
</reference>
<dbReference type="EMBL" id="SEWY01000001">
    <property type="protein sequence ID" value="TBH75288.1"/>
    <property type="molecule type" value="Genomic_DNA"/>
</dbReference>
<sequence>MKKVVFLLLVSFYSFAQTGIGTTTPDASAKLDISSTTKGLLAPRMTAAQKTAISLPANGLLIYQTDGVTGFYVNTGTSASPAWLRVNTDWTKTGNDIAYTAGNVSTTGTLTGGNTSTSTISGFAANVGTITTAYNISASDNGKILQSTSATAITITIPTGLPTGFNCTVVQMGAGQLTFSGTYFNRGSFTKSASQYSIVSIIHLGSDKIIVSGEMSN</sequence>
<dbReference type="Proteomes" id="UP000293583">
    <property type="component" value="Unassembled WGS sequence"/>
</dbReference>
<keyword evidence="3" id="KW-1185">Reference proteome</keyword>
<dbReference type="RefSeq" id="WP_130922464.1">
    <property type="nucleotide sequence ID" value="NZ_JAANOM010000002.1"/>
</dbReference>
<comment type="caution">
    <text evidence="2">The sequence shown here is derived from an EMBL/GenBank/DDBJ whole genome shotgun (WGS) entry which is preliminary data.</text>
</comment>